<dbReference type="SUPFAM" id="SSF52833">
    <property type="entry name" value="Thioredoxin-like"/>
    <property type="match status" value="1"/>
</dbReference>
<evidence type="ECO:0000256" key="3">
    <source>
        <dbReference type="SAM" id="SignalP"/>
    </source>
</evidence>
<dbReference type="PANTHER" id="PTHR45672">
    <property type="entry name" value="PROTEIN DISULFIDE-ISOMERASE C17H9.14C-RELATED"/>
    <property type="match status" value="1"/>
</dbReference>
<feature type="chain" id="PRO_5004270242" evidence="3">
    <location>
        <begin position="17"/>
        <end position="141"/>
    </location>
</feature>
<evidence type="ECO:0000256" key="2">
    <source>
        <dbReference type="ARBA" id="ARBA00022729"/>
    </source>
</evidence>
<evidence type="ECO:0000313" key="5">
    <source>
        <dbReference type="EMBL" id="CAH04405.1"/>
    </source>
</evidence>
<name>Q6A1P2_EUPVA</name>
<comment type="similarity">
    <text evidence="1">Belongs to the protein disulfide isomerase family.</text>
</comment>
<protein>
    <submittedName>
        <fullName evidence="5">Protein disulfide isomerase</fullName>
    </submittedName>
</protein>
<dbReference type="PROSITE" id="PS51352">
    <property type="entry name" value="THIOREDOXIN_2"/>
    <property type="match status" value="1"/>
</dbReference>
<reference evidence="5" key="1">
    <citation type="submission" date="2003-07" db="EMBL/GenBank/DDBJ databases">
        <title>Survey sequencing of Euplotes vannus macronuclear genes.</title>
        <authorList>
            <person name="Apel A.K."/>
            <person name="Hankeln T."/>
            <person name="Schmidt E.R."/>
        </authorList>
    </citation>
    <scope>NUCLEOTIDE SEQUENCE</scope>
</reference>
<organism evidence="5">
    <name type="scientific">Euplotes vannus</name>
    <name type="common">Marine ciliate</name>
    <name type="synonym">Moneuplotes vannus</name>
    <dbReference type="NCBI Taxonomy" id="5939"/>
    <lineage>
        <taxon>Eukaryota</taxon>
        <taxon>Sar</taxon>
        <taxon>Alveolata</taxon>
        <taxon>Ciliophora</taxon>
        <taxon>Intramacronucleata</taxon>
        <taxon>Spirotrichea</taxon>
        <taxon>Hypotrichia</taxon>
        <taxon>Euplotida</taxon>
        <taxon>Euplotidae</taxon>
        <taxon>Euplotes</taxon>
    </lineage>
</organism>
<sequence length="141" mass="16116">MKFLIFIALTISCVLANNIILEGADFYDGVVTDALGNTNNAWIIKFFNPRCPHCRKFAPIWEDASDNLDQEGLNFGELDCSRYKPVCDRFNIWGVPTVMVFKDNYMVEYEGPNSFDGLSEYILNREYEQVGPNERAFIPPA</sequence>
<dbReference type="GO" id="GO:0005783">
    <property type="term" value="C:endoplasmic reticulum"/>
    <property type="evidence" value="ECO:0007669"/>
    <property type="project" value="TreeGrafter"/>
</dbReference>
<dbReference type="AlphaFoldDB" id="Q6A1P2"/>
<dbReference type="InterPro" id="IPR013766">
    <property type="entry name" value="Thioredoxin_domain"/>
</dbReference>
<accession>Q6A1P2</accession>
<evidence type="ECO:0000256" key="1">
    <source>
        <dbReference type="ARBA" id="ARBA00006347"/>
    </source>
</evidence>
<dbReference type="Pfam" id="PF00085">
    <property type="entry name" value="Thioredoxin"/>
    <property type="match status" value="1"/>
</dbReference>
<feature type="domain" description="Thioredoxin" evidence="4">
    <location>
        <begin position="20"/>
        <end position="128"/>
    </location>
</feature>
<keyword evidence="5" id="KW-0413">Isomerase</keyword>
<dbReference type="Gene3D" id="3.40.30.10">
    <property type="entry name" value="Glutaredoxin"/>
    <property type="match status" value="1"/>
</dbReference>
<dbReference type="InterPro" id="IPR036249">
    <property type="entry name" value="Thioredoxin-like_sf"/>
</dbReference>
<dbReference type="InterPro" id="IPR051063">
    <property type="entry name" value="PDI"/>
</dbReference>
<dbReference type="GO" id="GO:0003756">
    <property type="term" value="F:protein disulfide isomerase activity"/>
    <property type="evidence" value="ECO:0007669"/>
    <property type="project" value="TreeGrafter"/>
</dbReference>
<proteinExistence type="inferred from homology"/>
<keyword evidence="2 3" id="KW-0732">Signal</keyword>
<dbReference type="CDD" id="cd02961">
    <property type="entry name" value="PDI_a_family"/>
    <property type="match status" value="1"/>
</dbReference>
<feature type="signal peptide" evidence="3">
    <location>
        <begin position="1"/>
        <end position="16"/>
    </location>
</feature>
<dbReference type="EMBL" id="AJ698364">
    <property type="protein sequence ID" value="CAH04405.1"/>
    <property type="molecule type" value="Genomic_DNA"/>
</dbReference>
<dbReference type="GO" id="GO:0006457">
    <property type="term" value="P:protein folding"/>
    <property type="evidence" value="ECO:0007669"/>
    <property type="project" value="TreeGrafter"/>
</dbReference>
<evidence type="ECO:0000259" key="4">
    <source>
        <dbReference type="PROSITE" id="PS51352"/>
    </source>
</evidence>
<dbReference type="PANTHER" id="PTHR45672:SF3">
    <property type="entry name" value="THIOREDOXIN DOMAIN-CONTAINING PROTEIN 5"/>
    <property type="match status" value="1"/>
</dbReference>
<dbReference type="SMR" id="Q6A1P2"/>